<protein>
    <submittedName>
        <fullName evidence="1">Uncharacterized protein</fullName>
    </submittedName>
</protein>
<evidence type="ECO:0000313" key="2">
    <source>
        <dbReference type="Proteomes" id="UP000729357"/>
    </source>
</evidence>
<reference evidence="1" key="1">
    <citation type="journal article" date="2021" name="J Fungi (Basel)">
        <title>Virulence traits and population genomics of the black yeast Aureobasidium melanogenum.</title>
        <authorList>
            <person name="Cernosa A."/>
            <person name="Sun X."/>
            <person name="Gostincar C."/>
            <person name="Fang C."/>
            <person name="Gunde-Cimerman N."/>
            <person name="Song Z."/>
        </authorList>
    </citation>
    <scope>NUCLEOTIDE SEQUENCE</scope>
    <source>
        <strain evidence="1">EXF-9298</strain>
    </source>
</reference>
<dbReference type="EMBL" id="JAHFXS010000086">
    <property type="protein sequence ID" value="KAG9989395.1"/>
    <property type="molecule type" value="Genomic_DNA"/>
</dbReference>
<feature type="non-terminal residue" evidence="1">
    <location>
        <position position="280"/>
    </location>
</feature>
<dbReference type="AlphaFoldDB" id="A0A9P8G2F2"/>
<keyword evidence="2" id="KW-1185">Reference proteome</keyword>
<gene>
    <name evidence="1" type="ORF">KCU98_g1926</name>
</gene>
<sequence length="280" mass="31474">MSLRTKQKKISWRTLPTIRIDVGRDTSLGKANFSRATVDCSLLRSCSKWGTVSSPSPQDVGLLYLKICIYQPPDCRLRYVEAEAEVAQQAPKKTGEGPYISVTHPEQVFGRPWQETVETQFDVRPHVDGAGFGGDLGGFSRKTNSEREYRWTFTLQKHPDDDGEYTKLAWKWEAQRKGASVAFERPIHAAVVVGHDKSPFTIRTYITGRFESRIEGFKHLIIERAEGQVVPLVPDSKASPEDLTAIVETLQQSIEDKNRRQAPRGKSPETSIAVFALTRA</sequence>
<dbReference type="Proteomes" id="UP000729357">
    <property type="component" value="Unassembled WGS sequence"/>
</dbReference>
<accession>A0A9P8G2F2</accession>
<organism evidence="1 2">
    <name type="scientific">Aureobasidium melanogenum</name>
    <name type="common">Aureobasidium pullulans var. melanogenum</name>
    <dbReference type="NCBI Taxonomy" id="46634"/>
    <lineage>
        <taxon>Eukaryota</taxon>
        <taxon>Fungi</taxon>
        <taxon>Dikarya</taxon>
        <taxon>Ascomycota</taxon>
        <taxon>Pezizomycotina</taxon>
        <taxon>Dothideomycetes</taxon>
        <taxon>Dothideomycetidae</taxon>
        <taxon>Dothideales</taxon>
        <taxon>Saccotheciaceae</taxon>
        <taxon>Aureobasidium</taxon>
    </lineage>
</organism>
<comment type="caution">
    <text evidence="1">The sequence shown here is derived from an EMBL/GenBank/DDBJ whole genome shotgun (WGS) entry which is preliminary data.</text>
</comment>
<name>A0A9P8G2F2_AURME</name>
<evidence type="ECO:0000313" key="1">
    <source>
        <dbReference type="EMBL" id="KAG9989395.1"/>
    </source>
</evidence>
<proteinExistence type="predicted"/>
<reference evidence="1" key="2">
    <citation type="submission" date="2021-08" db="EMBL/GenBank/DDBJ databases">
        <authorList>
            <person name="Gostincar C."/>
            <person name="Sun X."/>
            <person name="Song Z."/>
            <person name="Gunde-Cimerman N."/>
        </authorList>
    </citation>
    <scope>NUCLEOTIDE SEQUENCE</scope>
    <source>
        <strain evidence="1">EXF-9298</strain>
    </source>
</reference>